<dbReference type="Pfam" id="PF12867">
    <property type="entry name" value="DinB_2"/>
    <property type="match status" value="1"/>
</dbReference>
<dbReference type="SUPFAM" id="SSF109854">
    <property type="entry name" value="DinB/YfiT-like putative metalloenzymes"/>
    <property type="match status" value="1"/>
</dbReference>
<dbReference type="InterPro" id="IPR034660">
    <property type="entry name" value="DinB/YfiT-like"/>
</dbReference>
<dbReference type="Proteomes" id="UP000269412">
    <property type="component" value="Unassembled WGS sequence"/>
</dbReference>
<dbReference type="AlphaFoldDB" id="A0A495EDN1"/>
<comment type="caution">
    <text evidence="2">The sequence shown here is derived from an EMBL/GenBank/DDBJ whole genome shotgun (WGS) entry which is preliminary data.</text>
</comment>
<evidence type="ECO:0000259" key="1">
    <source>
        <dbReference type="Pfam" id="PF12867"/>
    </source>
</evidence>
<keyword evidence="3" id="KW-1185">Reference proteome</keyword>
<dbReference type="InterPro" id="IPR024775">
    <property type="entry name" value="DinB-like"/>
</dbReference>
<dbReference type="EMBL" id="RBIQ01000007">
    <property type="protein sequence ID" value="RKR14995.1"/>
    <property type="molecule type" value="Genomic_DNA"/>
</dbReference>
<dbReference type="OrthoDB" id="4295522at2"/>
<reference evidence="2 3" key="1">
    <citation type="submission" date="2018-10" db="EMBL/GenBank/DDBJ databases">
        <title>Genomic Encyclopedia of Archaeal and Bacterial Type Strains, Phase II (KMG-II): from individual species to whole genera.</title>
        <authorList>
            <person name="Goeker M."/>
        </authorList>
    </citation>
    <scope>NUCLEOTIDE SEQUENCE [LARGE SCALE GENOMIC DNA]</scope>
    <source>
        <strain evidence="2 3">DSM 25230</strain>
    </source>
</reference>
<sequence length="152" mass="17254">MENLFDIILKNRTILSRVLESTPKEKLVKIPAGFNNNIWWNIAHVVVTQQLLVYKMSNLPMKVDTSFVAKFKKGTTPDGTVTDAEIETIKSFLLPTVTWLKEDYKKGLFKEFNEYTTSANVTLRNVKDAIAFNVFHEGLHLGAIIALKKALI</sequence>
<evidence type="ECO:0000313" key="3">
    <source>
        <dbReference type="Proteomes" id="UP000269412"/>
    </source>
</evidence>
<feature type="domain" description="DinB-like" evidence="1">
    <location>
        <begin position="11"/>
        <end position="144"/>
    </location>
</feature>
<accession>A0A495EDN1</accession>
<name>A0A495EDN1_9FLAO</name>
<protein>
    <submittedName>
        <fullName evidence="2">DinB family protein</fullName>
    </submittedName>
</protein>
<dbReference type="RefSeq" id="WP_121064693.1">
    <property type="nucleotide sequence ID" value="NZ_RBIQ01000007.1"/>
</dbReference>
<dbReference type="Gene3D" id="1.20.120.450">
    <property type="entry name" value="dinb family like domain"/>
    <property type="match status" value="1"/>
</dbReference>
<gene>
    <name evidence="2" type="ORF">CLV91_1077</name>
</gene>
<organism evidence="2 3">
    <name type="scientific">Maribacter vaceletii</name>
    <dbReference type="NCBI Taxonomy" id="1206816"/>
    <lineage>
        <taxon>Bacteria</taxon>
        <taxon>Pseudomonadati</taxon>
        <taxon>Bacteroidota</taxon>
        <taxon>Flavobacteriia</taxon>
        <taxon>Flavobacteriales</taxon>
        <taxon>Flavobacteriaceae</taxon>
        <taxon>Maribacter</taxon>
    </lineage>
</organism>
<evidence type="ECO:0000313" key="2">
    <source>
        <dbReference type="EMBL" id="RKR14995.1"/>
    </source>
</evidence>
<proteinExistence type="predicted"/>